<reference evidence="7" key="1">
    <citation type="journal article" date="2015" name="Genome Announc.">
        <title>Genome sequence of the AIDS-associated pathogen Penicillium marneffei (ATCC18224) and its near taxonomic relative Talaromyces stipitatus (ATCC10500).</title>
        <authorList>
            <person name="Nierman W.C."/>
            <person name="Fedorova-Abrams N.D."/>
            <person name="Andrianopoulos A."/>
        </authorList>
    </citation>
    <scope>NUCLEOTIDE SEQUENCE [LARGE SCALE GENOMIC DNA]</scope>
    <source>
        <strain evidence="7">ATCC 10500 / CBS 375.48 / QM 6759 / NRRL 1006</strain>
    </source>
</reference>
<feature type="domain" description="FAD/NAD(P)-binding" evidence="5">
    <location>
        <begin position="7"/>
        <end position="332"/>
    </location>
</feature>
<keyword evidence="2" id="KW-0285">Flavoprotein</keyword>
<keyword evidence="7" id="KW-1185">Reference proteome</keyword>
<comment type="similarity">
    <text evidence="1">Belongs to the FAD-dependent oxidoreductase family.</text>
</comment>
<keyword evidence="4" id="KW-0560">Oxidoreductase</keyword>
<dbReference type="InterPro" id="IPR036188">
    <property type="entry name" value="FAD/NAD-bd_sf"/>
</dbReference>
<name>B8M042_TALSN</name>
<dbReference type="RefSeq" id="XP_002478102.1">
    <property type="nucleotide sequence ID" value="XM_002478057.1"/>
</dbReference>
<dbReference type="GO" id="GO:0005737">
    <property type="term" value="C:cytoplasm"/>
    <property type="evidence" value="ECO:0007669"/>
    <property type="project" value="TreeGrafter"/>
</dbReference>
<dbReference type="OMA" id="MIKGRDY"/>
<keyword evidence="3" id="KW-0274">FAD</keyword>
<gene>
    <name evidence="6" type="ORF">TSTA_083710</name>
</gene>
<evidence type="ECO:0000313" key="7">
    <source>
        <dbReference type="Proteomes" id="UP000001745"/>
    </source>
</evidence>
<dbReference type="VEuPathDB" id="FungiDB:TSTA_083710"/>
<dbReference type="PANTHER" id="PTHR43735:SF3">
    <property type="entry name" value="FERROPTOSIS SUPPRESSOR PROTEIN 1"/>
    <property type="match status" value="1"/>
</dbReference>
<proteinExistence type="inferred from homology"/>
<evidence type="ECO:0000259" key="5">
    <source>
        <dbReference type="Pfam" id="PF07992"/>
    </source>
</evidence>
<dbReference type="AlphaFoldDB" id="B8M042"/>
<dbReference type="SUPFAM" id="SSF51905">
    <property type="entry name" value="FAD/NAD(P)-binding domain"/>
    <property type="match status" value="1"/>
</dbReference>
<dbReference type="PhylomeDB" id="B8M042"/>
<dbReference type="Pfam" id="PF07992">
    <property type="entry name" value="Pyr_redox_2"/>
    <property type="match status" value="1"/>
</dbReference>
<evidence type="ECO:0000256" key="1">
    <source>
        <dbReference type="ARBA" id="ARBA00006442"/>
    </source>
</evidence>
<sequence length="422" mass="45946">MEPNTKTILILGGSYAGISTAHYILKHVIPTLPNKDDYRVAFVSSSSHFFCRPTSPRALVSETAFPKEKSLFVPLTEAFDQYTSPSITLYHATVIKLDHLARIVTIIPANEGTADINLKYHALIIATGVTAESPLMGLRGDHRNTIEAWTLFRKKLSSAKSIVITGGGPTGVETAGELGQYLNGTAGGKPNVSITLVTRSRRLLPYFPLSVSQKAEAQLSKLGVSVIKDKSVEKVISINFDAVDTAGKSLERLTDTVVVHLSDDETLQADLYIPATGVSPNTGFLHRQLLDNEGYVNVNSSSLRVESAGPRVYALGHVCSSTPRAIHAIMKQAPVVGENLKQGLLSAEDKVKDGEAAYRVYEPESTITQLVVIGKKGVGMALGWRVPSFFVWLIKGRDYWLGMTPPMWNGRQFTKSLQLAIR</sequence>
<dbReference type="PRINTS" id="PR00368">
    <property type="entry name" value="FADPNR"/>
</dbReference>
<dbReference type="HOGENOM" id="CLU_019845_6_2_1"/>
<evidence type="ECO:0000256" key="3">
    <source>
        <dbReference type="ARBA" id="ARBA00022827"/>
    </source>
</evidence>
<dbReference type="GO" id="GO:0050660">
    <property type="term" value="F:flavin adenine dinucleotide binding"/>
    <property type="evidence" value="ECO:0007669"/>
    <property type="project" value="TreeGrafter"/>
</dbReference>
<dbReference type="EMBL" id="EQ962653">
    <property type="protein sequence ID" value="EED21139.1"/>
    <property type="molecule type" value="Genomic_DNA"/>
</dbReference>
<dbReference type="Gene3D" id="3.50.50.100">
    <property type="match status" value="1"/>
</dbReference>
<dbReference type="Proteomes" id="UP000001745">
    <property type="component" value="Unassembled WGS sequence"/>
</dbReference>
<dbReference type="eggNOG" id="KOG2495">
    <property type="taxonomic scope" value="Eukaryota"/>
</dbReference>
<dbReference type="InterPro" id="IPR023753">
    <property type="entry name" value="FAD/NAD-binding_dom"/>
</dbReference>
<protein>
    <submittedName>
        <fullName evidence="6">Disulfide oxidoreductase, putative</fullName>
    </submittedName>
</protein>
<dbReference type="InParanoid" id="B8M042"/>
<evidence type="ECO:0000256" key="4">
    <source>
        <dbReference type="ARBA" id="ARBA00023002"/>
    </source>
</evidence>
<evidence type="ECO:0000256" key="2">
    <source>
        <dbReference type="ARBA" id="ARBA00022630"/>
    </source>
</evidence>
<dbReference type="GO" id="GO:0004174">
    <property type="term" value="F:electron-transferring-flavoprotein dehydrogenase activity"/>
    <property type="evidence" value="ECO:0007669"/>
    <property type="project" value="TreeGrafter"/>
</dbReference>
<dbReference type="PANTHER" id="PTHR43735">
    <property type="entry name" value="APOPTOSIS-INDUCING FACTOR 1"/>
    <property type="match status" value="1"/>
</dbReference>
<evidence type="ECO:0000313" key="6">
    <source>
        <dbReference type="EMBL" id="EED21139.1"/>
    </source>
</evidence>
<accession>B8M042</accession>
<dbReference type="OrthoDB" id="202203at2759"/>
<dbReference type="STRING" id="441959.B8M042"/>
<dbReference type="GeneID" id="8101464"/>
<dbReference type="PRINTS" id="PR00469">
    <property type="entry name" value="PNDRDTASEII"/>
</dbReference>
<organism evidence="6 7">
    <name type="scientific">Talaromyces stipitatus (strain ATCC 10500 / CBS 375.48 / QM 6759 / NRRL 1006)</name>
    <name type="common">Penicillium stipitatum</name>
    <dbReference type="NCBI Taxonomy" id="441959"/>
    <lineage>
        <taxon>Eukaryota</taxon>
        <taxon>Fungi</taxon>
        <taxon>Dikarya</taxon>
        <taxon>Ascomycota</taxon>
        <taxon>Pezizomycotina</taxon>
        <taxon>Eurotiomycetes</taxon>
        <taxon>Eurotiomycetidae</taxon>
        <taxon>Eurotiales</taxon>
        <taxon>Trichocomaceae</taxon>
        <taxon>Talaromyces</taxon>
        <taxon>Talaromyces sect. Talaromyces</taxon>
    </lineage>
</organism>